<gene>
    <name evidence="2" type="ORF">VQ7734_01918</name>
</gene>
<reference evidence="3" key="1">
    <citation type="submission" date="2016-12" db="EMBL/GenBank/DDBJ databases">
        <authorList>
            <person name="Rodrigo-Torres L."/>
            <person name="Arahal R.D."/>
            <person name="Lucena T."/>
        </authorList>
    </citation>
    <scope>NUCLEOTIDE SEQUENCE [LARGE SCALE GENOMIC DNA]</scope>
</reference>
<accession>A0A1M7YUC1</accession>
<keyword evidence="1" id="KW-1133">Transmembrane helix</keyword>
<keyword evidence="1" id="KW-0472">Membrane</keyword>
<evidence type="ECO:0000313" key="3">
    <source>
        <dbReference type="Proteomes" id="UP000184600"/>
    </source>
</evidence>
<feature type="transmembrane region" description="Helical" evidence="1">
    <location>
        <begin position="107"/>
        <end position="131"/>
    </location>
</feature>
<feature type="transmembrane region" description="Helical" evidence="1">
    <location>
        <begin position="143"/>
        <end position="160"/>
    </location>
</feature>
<proteinExistence type="predicted"/>
<dbReference type="STRING" id="1117707.VQ7734_01918"/>
<protein>
    <submittedName>
        <fullName evidence="2">Uncharacterized protein</fullName>
    </submittedName>
</protein>
<name>A0A1M7YUC1_9VIBR</name>
<dbReference type="RefSeq" id="WP_073581841.1">
    <property type="nucleotide sequence ID" value="NZ_AP024897.1"/>
</dbReference>
<keyword evidence="1" id="KW-0812">Transmembrane</keyword>
<organism evidence="2 3">
    <name type="scientific">Vibrio quintilis</name>
    <dbReference type="NCBI Taxonomy" id="1117707"/>
    <lineage>
        <taxon>Bacteria</taxon>
        <taxon>Pseudomonadati</taxon>
        <taxon>Pseudomonadota</taxon>
        <taxon>Gammaproteobacteria</taxon>
        <taxon>Vibrionales</taxon>
        <taxon>Vibrionaceae</taxon>
        <taxon>Vibrio</taxon>
    </lineage>
</organism>
<dbReference type="Proteomes" id="UP000184600">
    <property type="component" value="Unassembled WGS sequence"/>
</dbReference>
<dbReference type="EMBL" id="FRFG01000021">
    <property type="protein sequence ID" value="SHO56151.1"/>
    <property type="molecule type" value="Genomic_DNA"/>
</dbReference>
<sequence length="183" mass="20255">MIGIISAALNLVKLTGLDETIGHWLGGEKGEEVASKVVDMAQSLTGGDSPVSALNSLKNNPELLLKFKRQLNDHITELKRLENEERANARAMQIAALANQDKFSKRFIYLFAIVWSVFSFGYIAAITFLDIPPASTRFADTELGFLLGTAMAGIFSFFYGSSENEGVTRRTQQQLDIHQQIQK</sequence>
<evidence type="ECO:0000313" key="2">
    <source>
        <dbReference type="EMBL" id="SHO56151.1"/>
    </source>
</evidence>
<evidence type="ECO:0000256" key="1">
    <source>
        <dbReference type="SAM" id="Phobius"/>
    </source>
</evidence>
<dbReference type="AlphaFoldDB" id="A0A1M7YUC1"/>
<keyword evidence="3" id="KW-1185">Reference proteome</keyword>